<dbReference type="GO" id="GO:0015979">
    <property type="term" value="P:photosynthesis"/>
    <property type="evidence" value="ECO:0007669"/>
    <property type="project" value="UniProtKB-KW"/>
</dbReference>
<feature type="domain" description="Photosynthesis system II assembly factor Ycf48/Hcf136-like" evidence="4">
    <location>
        <begin position="485"/>
        <end position="554"/>
    </location>
</feature>
<protein>
    <submittedName>
        <fullName evidence="5">T9SS type A sorting domain-containing protein</fullName>
    </submittedName>
</protein>
<comment type="caution">
    <text evidence="5">The sequence shown here is derived from an EMBL/GenBank/DDBJ whole genome shotgun (WGS) entry which is preliminary data.</text>
</comment>
<reference evidence="5" key="1">
    <citation type="journal article" date="2020" name="mSystems">
        <title>Genome- and Community-Level Interaction Insights into Carbon Utilization and Element Cycling Functions of Hydrothermarchaeota in Hydrothermal Sediment.</title>
        <authorList>
            <person name="Zhou Z."/>
            <person name="Liu Y."/>
            <person name="Xu W."/>
            <person name="Pan J."/>
            <person name="Luo Z.H."/>
            <person name="Li M."/>
        </authorList>
    </citation>
    <scope>NUCLEOTIDE SEQUENCE [LARGE SCALE GENOMIC DNA]</scope>
    <source>
        <strain evidence="5">SpSt-500</strain>
    </source>
</reference>
<dbReference type="Gene3D" id="2.130.10.10">
    <property type="entry name" value="YVTN repeat-like/Quinoprotein amine dehydrogenase"/>
    <property type="match status" value="4"/>
</dbReference>
<organism evidence="5">
    <name type="scientific">Ignavibacterium album</name>
    <dbReference type="NCBI Taxonomy" id="591197"/>
    <lineage>
        <taxon>Bacteria</taxon>
        <taxon>Pseudomonadati</taxon>
        <taxon>Ignavibacteriota</taxon>
        <taxon>Ignavibacteria</taxon>
        <taxon>Ignavibacteriales</taxon>
        <taxon>Ignavibacteriaceae</taxon>
        <taxon>Ignavibacterium</taxon>
    </lineage>
</organism>
<dbReference type="PANTHER" id="PTHR47199:SF2">
    <property type="entry name" value="PHOTOSYSTEM II STABILITY_ASSEMBLY FACTOR HCF136, CHLOROPLASTIC"/>
    <property type="match status" value="1"/>
</dbReference>
<evidence type="ECO:0000256" key="3">
    <source>
        <dbReference type="SAM" id="SignalP"/>
    </source>
</evidence>
<sequence length="1295" mass="142182">MQKYFSFLIISFLFTNNLFSQWTNLNPVPEGNDLWSTFFIDDTTGWVIGEQGFIRKSTDGGNEWLAQNSNSSVTLKSVKFLNQNTGFICGEQGTILKTTDGGNNWIQLFSGTNQSLNSLSFINLNKGIVVGEGGTILVTTDGGNSWFSTGFDNTQKFKSVYLVNDTLVFITALNAKLYKSTDGGFTWVDKSPNVDPDVYKFNSVFFINSQVGWLGAGDDYNGSGLIFSTTDSGENWLTKSFSGFKSINNQKIHIESYDDSYGVRDVFFKDSLNGYAVAGTGGGWARSILVTTNGGTSWHYKYATIEEYGLLSVYVTNSGVGLATGFNGSIFRTEDNGNLWKQILSGGVNYGGEEKIESIYFVNNNIGFACGSRNSFNIYGELILKSTDAGKTWLTNRYNYSSYNKINSIFFLNENLGWAGGDEGILITSNGGSSWINSTTSLFDVKSIQFVNESTGWLSSENIIAKSTDGGLNWIPKSAPGGASIFFIDLNTGWVVGDNGSIRKSTDGGENWVTKNSGTTTDLKSVKFFNLNLGVSVGNNGVILLSTDSGESWIQRNAGVSDNLKSVTFKDANSFWIVGENGKILFTEDLGNTWTFYNNLTTKNLNNVFLKDNGDLFIGGDKGAMFKFTDNSVPPTAHFNKIWSGNPYLPMNIYITSAKIENLSLKSGDEIAVFDGDNCVGNIILNDSISQGNFVQIIAALDDPTTAEIDGFIPNDTIIFKFWDSQSQSEISIVLADYAQGNGRFVQQGSAVVDLTGKIIFTQSIGLTGGWNIVSLNVIPENTNMMSIFNPLISSETLIKVQDETGNALEKLPPPIGWINNIGNWMPTEGYYAKIQLNTSASLISQGLKISLPLNVPLSSGWNIIGYPLQSQANSMDILQDLINAGELIKVQDESGNAIEYLPPPIGWINNIGNFKPGEGYYIKVNTNTSLIYNQSLLLKSKETEKTEFVHKNNAIHFIPLWQGNPYLPMNIYLTNFTLPNNISLKAGDEIGIFDGDQCVGAVQISSNDLSSGFVQIIASADDPTTEQTDGFIAGNPIQLKVWLSDNNQVNNVTAIQFISGSGYFEPLGTAVIRFDSIIPVELISFTADLSANNVHLKWQTASELNNQGFEVQRSVSESNSDNKKDFQLEKIGFIKGAGNSTSIQTYTFTDNINYGYNKVYYRLKQIDLNGNIKFTDIVEVIIVPGEFKLNQNYPNPFNPSTVISWQSPVSGRNTIKLLDILGREIETIVDDYYEAGYHSTLYIVNSTLPSGVYFYQLRINDPSTSSGFSTSSGKLTGEQAGQIFIETKKMILLR</sequence>
<proteinExistence type="predicted"/>
<gene>
    <name evidence="5" type="ORF">ENS56_06335</name>
</gene>
<dbReference type="InterPro" id="IPR015943">
    <property type="entry name" value="WD40/YVTN_repeat-like_dom_sf"/>
</dbReference>
<feature type="chain" id="PRO_5032746186" evidence="3">
    <location>
        <begin position="21"/>
        <end position="1295"/>
    </location>
</feature>
<dbReference type="InterPro" id="IPR026444">
    <property type="entry name" value="Secre_tail"/>
</dbReference>
<evidence type="ECO:0000259" key="4">
    <source>
        <dbReference type="Pfam" id="PF14870"/>
    </source>
</evidence>
<dbReference type="SUPFAM" id="SSF110296">
    <property type="entry name" value="Oligoxyloglucan reducing end-specific cellobiohydrolase"/>
    <property type="match status" value="3"/>
</dbReference>
<keyword evidence="2" id="KW-0604">Photosystem II</keyword>
<dbReference type="NCBIfam" id="TIGR04183">
    <property type="entry name" value="Por_Secre_tail"/>
    <property type="match status" value="1"/>
</dbReference>
<feature type="domain" description="Photosynthesis system II assembly factor Ycf48/Hcf136-like" evidence="4">
    <location>
        <begin position="64"/>
        <end position="149"/>
    </location>
</feature>
<dbReference type="Pfam" id="PF14870">
    <property type="entry name" value="PSII_BNR"/>
    <property type="match status" value="2"/>
</dbReference>
<keyword evidence="3" id="KW-0732">Signal</keyword>
<evidence type="ECO:0000256" key="2">
    <source>
        <dbReference type="ARBA" id="ARBA00023276"/>
    </source>
</evidence>
<dbReference type="InterPro" id="IPR028203">
    <property type="entry name" value="PSII_CF48-like_dom"/>
</dbReference>
<dbReference type="GO" id="GO:0009523">
    <property type="term" value="C:photosystem II"/>
    <property type="evidence" value="ECO:0007669"/>
    <property type="project" value="UniProtKB-KW"/>
</dbReference>
<evidence type="ECO:0000256" key="1">
    <source>
        <dbReference type="ARBA" id="ARBA00022531"/>
    </source>
</evidence>
<keyword evidence="1" id="KW-0602">Photosynthesis</keyword>
<name>A0A832G270_9BACT</name>
<feature type="signal peptide" evidence="3">
    <location>
        <begin position="1"/>
        <end position="20"/>
    </location>
</feature>
<dbReference type="PANTHER" id="PTHR47199">
    <property type="entry name" value="PHOTOSYSTEM II STABILITY/ASSEMBLY FACTOR HCF136, CHLOROPLASTIC"/>
    <property type="match status" value="1"/>
</dbReference>
<accession>A0A832G270</accession>
<evidence type="ECO:0000313" key="5">
    <source>
        <dbReference type="EMBL" id="HGT47633.1"/>
    </source>
</evidence>
<dbReference type="EMBL" id="DSVI01000007">
    <property type="protein sequence ID" value="HGT47633.1"/>
    <property type="molecule type" value="Genomic_DNA"/>
</dbReference>